<dbReference type="Proteomes" id="UP000260680">
    <property type="component" value="Unassembled WGS sequence"/>
</dbReference>
<comment type="similarity">
    <text evidence="1">Belongs to the ABC transporter superfamily.</text>
</comment>
<dbReference type="PROSITE" id="PS00211">
    <property type="entry name" value="ABC_TRANSPORTER_1"/>
    <property type="match status" value="1"/>
</dbReference>
<evidence type="ECO:0000256" key="4">
    <source>
        <dbReference type="ARBA" id="ARBA00022840"/>
    </source>
</evidence>
<evidence type="ECO:0000256" key="1">
    <source>
        <dbReference type="ARBA" id="ARBA00005417"/>
    </source>
</evidence>
<dbReference type="AlphaFoldDB" id="A0A3E2NF85"/>
<dbReference type="Gene3D" id="3.40.50.300">
    <property type="entry name" value="P-loop containing nucleotide triphosphate hydrolases"/>
    <property type="match status" value="1"/>
</dbReference>
<sequence>MIKAEHIDVSFKKENQTTLFGRERQQVLFDVSFEVKKGQCLGILGESGSGKSTLGRVLCGLLKPDKGSVRFESGKKAVISVVFQDYSTSANPRFTVKSLIGEGLMVKEKREKKTLNRKEETNRLLTLVGLDESYLHRLPHELSGGQLQRVCIARALAVNPEVILFDEAISSLDAHTQVQIMDLLKEIQEEKGLTYIFITHDLTSVTYLCSHVLFLYKGKAVEVRATEAISEVSHPYARKLLGAILDVGEVYEPKVPDQAVS</sequence>
<dbReference type="EMBL" id="QOHO01000020">
    <property type="protein sequence ID" value="RFZ79656.1"/>
    <property type="molecule type" value="Genomic_DNA"/>
</dbReference>
<evidence type="ECO:0000313" key="7">
    <source>
        <dbReference type="Proteomes" id="UP000260680"/>
    </source>
</evidence>
<dbReference type="CDD" id="cd03257">
    <property type="entry name" value="ABC_NikE_OppD_transporters"/>
    <property type="match status" value="1"/>
</dbReference>
<organism evidence="6 7">
    <name type="scientific">Lacrimispora amygdalina</name>
    <dbReference type="NCBI Taxonomy" id="253257"/>
    <lineage>
        <taxon>Bacteria</taxon>
        <taxon>Bacillati</taxon>
        <taxon>Bacillota</taxon>
        <taxon>Clostridia</taxon>
        <taxon>Lachnospirales</taxon>
        <taxon>Lachnospiraceae</taxon>
        <taxon>Lacrimispora</taxon>
    </lineage>
</organism>
<dbReference type="OrthoDB" id="9802264at2"/>
<dbReference type="RefSeq" id="WP_117416309.1">
    <property type="nucleotide sequence ID" value="NZ_QOHO01000020.1"/>
</dbReference>
<comment type="caution">
    <text evidence="6">The sequence shown here is derived from an EMBL/GenBank/DDBJ whole genome shotgun (WGS) entry which is preliminary data.</text>
</comment>
<dbReference type="InterPro" id="IPR027417">
    <property type="entry name" value="P-loop_NTPase"/>
</dbReference>
<gene>
    <name evidence="6" type="ORF">DS742_07155</name>
</gene>
<dbReference type="PANTHER" id="PTHR43776:SF7">
    <property type="entry name" value="D,D-DIPEPTIDE TRANSPORT ATP-BINDING PROTEIN DDPF-RELATED"/>
    <property type="match status" value="1"/>
</dbReference>
<keyword evidence="3" id="KW-0547">Nucleotide-binding</keyword>
<evidence type="ECO:0000256" key="2">
    <source>
        <dbReference type="ARBA" id="ARBA00022448"/>
    </source>
</evidence>
<feature type="domain" description="ABC transporter" evidence="5">
    <location>
        <begin position="4"/>
        <end position="242"/>
    </location>
</feature>
<accession>A0A3E2NF85</accession>
<dbReference type="PANTHER" id="PTHR43776">
    <property type="entry name" value="TRANSPORT ATP-BINDING PROTEIN"/>
    <property type="match status" value="1"/>
</dbReference>
<proteinExistence type="inferred from homology"/>
<dbReference type="GO" id="GO:0016887">
    <property type="term" value="F:ATP hydrolysis activity"/>
    <property type="evidence" value="ECO:0007669"/>
    <property type="project" value="InterPro"/>
</dbReference>
<dbReference type="InterPro" id="IPR050319">
    <property type="entry name" value="ABC_transp_ATP-bind"/>
</dbReference>
<name>A0A3E2NF85_9FIRM</name>
<keyword evidence="2" id="KW-0813">Transport</keyword>
<keyword evidence="4 6" id="KW-0067">ATP-binding</keyword>
<evidence type="ECO:0000259" key="5">
    <source>
        <dbReference type="PROSITE" id="PS50893"/>
    </source>
</evidence>
<dbReference type="InterPro" id="IPR003593">
    <property type="entry name" value="AAA+_ATPase"/>
</dbReference>
<dbReference type="GO" id="GO:0055085">
    <property type="term" value="P:transmembrane transport"/>
    <property type="evidence" value="ECO:0007669"/>
    <property type="project" value="UniProtKB-ARBA"/>
</dbReference>
<evidence type="ECO:0000313" key="6">
    <source>
        <dbReference type="EMBL" id="RFZ79656.1"/>
    </source>
</evidence>
<dbReference type="InterPro" id="IPR017871">
    <property type="entry name" value="ABC_transporter-like_CS"/>
</dbReference>
<dbReference type="SMART" id="SM00382">
    <property type="entry name" value="AAA"/>
    <property type="match status" value="1"/>
</dbReference>
<dbReference type="GO" id="GO:0005524">
    <property type="term" value="F:ATP binding"/>
    <property type="evidence" value="ECO:0007669"/>
    <property type="project" value="UniProtKB-KW"/>
</dbReference>
<dbReference type="Pfam" id="PF00005">
    <property type="entry name" value="ABC_tran"/>
    <property type="match status" value="1"/>
</dbReference>
<reference evidence="6 7" key="1">
    <citation type="submission" date="2018-07" db="EMBL/GenBank/DDBJ databases">
        <title>New species, Clostridium PI-S10-A1B.</title>
        <authorList>
            <person name="Krishna G."/>
            <person name="Summeta K."/>
            <person name="Shikha S."/>
            <person name="Prabhu P.B."/>
            <person name="Suresh K."/>
        </authorList>
    </citation>
    <scope>NUCLEOTIDE SEQUENCE [LARGE SCALE GENOMIC DNA]</scope>
    <source>
        <strain evidence="6 7">PI-S10-A1B</strain>
    </source>
</reference>
<dbReference type="PROSITE" id="PS50893">
    <property type="entry name" value="ABC_TRANSPORTER_2"/>
    <property type="match status" value="1"/>
</dbReference>
<dbReference type="SUPFAM" id="SSF52540">
    <property type="entry name" value="P-loop containing nucleoside triphosphate hydrolases"/>
    <property type="match status" value="1"/>
</dbReference>
<dbReference type="InterPro" id="IPR003439">
    <property type="entry name" value="ABC_transporter-like_ATP-bd"/>
</dbReference>
<evidence type="ECO:0000256" key="3">
    <source>
        <dbReference type="ARBA" id="ARBA00022741"/>
    </source>
</evidence>
<protein>
    <submittedName>
        <fullName evidence="6">ABC transporter ATP-binding protein</fullName>
    </submittedName>
</protein>